<dbReference type="EMBL" id="CP097506">
    <property type="protein sequence ID" value="URD97315.1"/>
    <property type="molecule type" value="Genomic_DNA"/>
</dbReference>
<evidence type="ECO:0000313" key="4">
    <source>
        <dbReference type="Proteomes" id="UP001055439"/>
    </source>
</evidence>
<organism evidence="3 4">
    <name type="scientific">Musa troglodytarum</name>
    <name type="common">fe'i banana</name>
    <dbReference type="NCBI Taxonomy" id="320322"/>
    <lineage>
        <taxon>Eukaryota</taxon>
        <taxon>Viridiplantae</taxon>
        <taxon>Streptophyta</taxon>
        <taxon>Embryophyta</taxon>
        <taxon>Tracheophyta</taxon>
        <taxon>Spermatophyta</taxon>
        <taxon>Magnoliopsida</taxon>
        <taxon>Liliopsida</taxon>
        <taxon>Zingiberales</taxon>
        <taxon>Musaceae</taxon>
        <taxon>Musa</taxon>
    </lineage>
</organism>
<name>A0A9E7FIL1_9LILI</name>
<feature type="chain" id="PRO_5038998645" evidence="2">
    <location>
        <begin position="24"/>
        <end position="68"/>
    </location>
</feature>
<dbReference type="Proteomes" id="UP001055439">
    <property type="component" value="Chromosome 4"/>
</dbReference>
<evidence type="ECO:0000313" key="3">
    <source>
        <dbReference type="EMBL" id="URD97315.1"/>
    </source>
</evidence>
<reference evidence="3" key="1">
    <citation type="submission" date="2022-05" db="EMBL/GenBank/DDBJ databases">
        <title>The Musa troglodytarum L. genome provides insights into the mechanism of non-climacteric behaviour and enrichment of carotenoids.</title>
        <authorList>
            <person name="Wang J."/>
        </authorList>
    </citation>
    <scope>NUCLEOTIDE SEQUENCE</scope>
    <source>
        <tissue evidence="3">Leaf</tissue>
    </source>
</reference>
<evidence type="ECO:0000256" key="2">
    <source>
        <dbReference type="SAM" id="SignalP"/>
    </source>
</evidence>
<accession>A0A9E7FIL1</accession>
<keyword evidence="4" id="KW-1185">Reference proteome</keyword>
<keyword evidence="2" id="KW-0732">Signal</keyword>
<dbReference type="OrthoDB" id="1716208at2759"/>
<dbReference type="AlphaFoldDB" id="A0A9E7FIL1"/>
<proteinExistence type="predicted"/>
<feature type="compositionally biased region" description="Basic residues" evidence="1">
    <location>
        <begin position="59"/>
        <end position="68"/>
    </location>
</feature>
<evidence type="ECO:0000256" key="1">
    <source>
        <dbReference type="SAM" id="MobiDB-lite"/>
    </source>
</evidence>
<feature type="signal peptide" evidence="2">
    <location>
        <begin position="1"/>
        <end position="23"/>
    </location>
</feature>
<gene>
    <name evidence="3" type="ORF">MUK42_33935</name>
</gene>
<sequence length="68" mass="7226">MAMASRQLLLVLLLVAATAPLMAARPMQEDGWWKNGGLLESLPQGREPPSGPSGCTHNPKNHGGKCPH</sequence>
<protein>
    <submittedName>
        <fullName evidence="3">Uncharacterized protein</fullName>
    </submittedName>
</protein>
<feature type="region of interest" description="Disordered" evidence="1">
    <location>
        <begin position="31"/>
        <end position="68"/>
    </location>
</feature>